<protein>
    <recommendedName>
        <fullName evidence="4">AtpZ/AtpI family protein</fullName>
    </recommendedName>
</protein>
<gene>
    <name evidence="2" type="ordered locus">Desac_2883</name>
</gene>
<dbReference type="STRING" id="880072.Desac_2883"/>
<sequence length="74" mass="8311">MREDTKKFLKELFSGGYRASAIGFALVFAILIGGGVGYWLSEQFDNMAFFYIGLILGIIAGFRNVYLMGKRTKM</sequence>
<proteinExistence type="predicted"/>
<dbReference type="KEGG" id="dao:Desac_2883"/>
<feature type="transmembrane region" description="Helical" evidence="1">
    <location>
        <begin position="21"/>
        <end position="41"/>
    </location>
</feature>
<dbReference type="HOGENOM" id="CLU_137927_6_0_7"/>
<keyword evidence="1" id="KW-0472">Membrane</keyword>
<feature type="transmembrane region" description="Helical" evidence="1">
    <location>
        <begin position="47"/>
        <end position="66"/>
    </location>
</feature>
<dbReference type="RefSeq" id="WP_013707792.1">
    <property type="nucleotide sequence ID" value="NC_015388.1"/>
</dbReference>
<dbReference type="Proteomes" id="UP000000483">
    <property type="component" value="Chromosome"/>
</dbReference>
<organism evidence="2 3">
    <name type="scientific">Desulfobacca acetoxidans (strain ATCC 700848 / DSM 11109 / ASRB2)</name>
    <dbReference type="NCBI Taxonomy" id="880072"/>
    <lineage>
        <taxon>Bacteria</taxon>
        <taxon>Pseudomonadati</taxon>
        <taxon>Thermodesulfobacteriota</taxon>
        <taxon>Desulfobaccia</taxon>
        <taxon>Desulfobaccales</taxon>
        <taxon>Desulfobaccaceae</taxon>
        <taxon>Desulfobacca</taxon>
    </lineage>
</organism>
<name>F2NE53_DESAR</name>
<keyword evidence="1" id="KW-1133">Transmembrane helix</keyword>
<evidence type="ECO:0000256" key="1">
    <source>
        <dbReference type="SAM" id="Phobius"/>
    </source>
</evidence>
<keyword evidence="1" id="KW-0812">Transmembrane</keyword>
<evidence type="ECO:0000313" key="2">
    <source>
        <dbReference type="EMBL" id="AEB10683.1"/>
    </source>
</evidence>
<dbReference type="AlphaFoldDB" id="F2NE53"/>
<dbReference type="Pfam" id="PF09527">
    <property type="entry name" value="ATPase_gene1"/>
    <property type="match status" value="1"/>
</dbReference>
<evidence type="ECO:0008006" key="4">
    <source>
        <dbReference type="Google" id="ProtNLM"/>
    </source>
</evidence>
<dbReference type="InterPro" id="IPR036259">
    <property type="entry name" value="MFS_trans_sf"/>
</dbReference>
<reference evidence="2 3" key="1">
    <citation type="journal article" date="2011" name="Stand. Genomic Sci.">
        <title>Complete genome sequence of the acetate-degrading sulfate reducer Desulfobacca acetoxidans type strain (ASRB2).</title>
        <authorList>
            <person name="Goker M."/>
            <person name="Teshima H."/>
            <person name="Lapidus A."/>
            <person name="Nolan M."/>
            <person name="Lucas S."/>
            <person name="Hammon N."/>
            <person name="Deshpande S."/>
            <person name="Cheng J.F."/>
            <person name="Tapia R."/>
            <person name="Han C."/>
            <person name="Goodwin L."/>
            <person name="Pitluck S."/>
            <person name="Huntemann M."/>
            <person name="Liolios K."/>
            <person name="Ivanova N."/>
            <person name="Pagani I."/>
            <person name="Mavromatis K."/>
            <person name="Ovchinikova G."/>
            <person name="Pati A."/>
            <person name="Chen A."/>
            <person name="Palaniappan K."/>
            <person name="Land M."/>
            <person name="Hauser L."/>
            <person name="Brambilla E.M."/>
            <person name="Rohde M."/>
            <person name="Spring S."/>
            <person name="Detter J.C."/>
            <person name="Woyke T."/>
            <person name="Bristow J."/>
            <person name="Eisen J.A."/>
            <person name="Markowitz V."/>
            <person name="Hugenholtz P."/>
            <person name="Kyrpides N.C."/>
            <person name="Klenk H.P."/>
        </authorList>
    </citation>
    <scope>NUCLEOTIDE SEQUENCE [LARGE SCALE GENOMIC DNA]</scope>
    <source>
        <strain evidence="3">ATCC 700848 / DSM 11109 / ASRB2</strain>
    </source>
</reference>
<dbReference type="SUPFAM" id="SSF103473">
    <property type="entry name" value="MFS general substrate transporter"/>
    <property type="match status" value="1"/>
</dbReference>
<dbReference type="InterPro" id="IPR032820">
    <property type="entry name" value="ATPase_put"/>
</dbReference>
<evidence type="ECO:0000313" key="3">
    <source>
        <dbReference type="Proteomes" id="UP000000483"/>
    </source>
</evidence>
<keyword evidence="3" id="KW-1185">Reference proteome</keyword>
<dbReference type="EMBL" id="CP002629">
    <property type="protein sequence ID" value="AEB10683.1"/>
    <property type="molecule type" value="Genomic_DNA"/>
</dbReference>
<reference evidence="3" key="2">
    <citation type="submission" date="2011-03" db="EMBL/GenBank/DDBJ databases">
        <title>The complete genome of Desulfobacca acetoxidans DSM 11109.</title>
        <authorList>
            <consortium name="US DOE Joint Genome Institute (JGI-PGF)"/>
            <person name="Lucas S."/>
            <person name="Copeland A."/>
            <person name="Lapidus A."/>
            <person name="Bruce D."/>
            <person name="Goodwin L."/>
            <person name="Pitluck S."/>
            <person name="Peters L."/>
            <person name="Kyrpides N."/>
            <person name="Mavromatis K."/>
            <person name="Ivanova N."/>
            <person name="Ovchinnikova G."/>
            <person name="Teshima H."/>
            <person name="Detter J.C."/>
            <person name="Han C."/>
            <person name="Land M."/>
            <person name="Hauser L."/>
            <person name="Markowitz V."/>
            <person name="Cheng J.-F."/>
            <person name="Hugenholtz P."/>
            <person name="Woyke T."/>
            <person name="Wu D."/>
            <person name="Spring S."/>
            <person name="Schueler E."/>
            <person name="Brambilla E."/>
            <person name="Klenk H.-P."/>
            <person name="Eisen J.A."/>
        </authorList>
    </citation>
    <scope>NUCLEOTIDE SEQUENCE [LARGE SCALE GENOMIC DNA]</scope>
    <source>
        <strain evidence="3">ATCC 700848 / DSM 11109 / ASRB2</strain>
    </source>
</reference>
<accession>F2NE53</accession>